<proteinExistence type="predicted"/>
<evidence type="ECO:0000313" key="1">
    <source>
        <dbReference type="EMBL" id="KAF9510153.1"/>
    </source>
</evidence>
<dbReference type="OrthoDB" id="3258141at2759"/>
<dbReference type="AlphaFoldDB" id="A0A9P6AQR5"/>
<gene>
    <name evidence="1" type="ORF">BS47DRAFT_1396235</name>
</gene>
<protein>
    <submittedName>
        <fullName evidence="1">Uncharacterized protein</fullName>
    </submittedName>
</protein>
<accession>A0A9P6AQR5</accession>
<organism evidence="1 2">
    <name type="scientific">Hydnum rufescens UP504</name>
    <dbReference type="NCBI Taxonomy" id="1448309"/>
    <lineage>
        <taxon>Eukaryota</taxon>
        <taxon>Fungi</taxon>
        <taxon>Dikarya</taxon>
        <taxon>Basidiomycota</taxon>
        <taxon>Agaricomycotina</taxon>
        <taxon>Agaricomycetes</taxon>
        <taxon>Cantharellales</taxon>
        <taxon>Hydnaceae</taxon>
        <taxon>Hydnum</taxon>
    </lineage>
</organism>
<reference evidence="1" key="1">
    <citation type="journal article" date="2020" name="Nat. Commun.">
        <title>Large-scale genome sequencing of mycorrhizal fungi provides insights into the early evolution of symbiotic traits.</title>
        <authorList>
            <person name="Miyauchi S."/>
            <person name="Kiss E."/>
            <person name="Kuo A."/>
            <person name="Drula E."/>
            <person name="Kohler A."/>
            <person name="Sanchez-Garcia M."/>
            <person name="Morin E."/>
            <person name="Andreopoulos B."/>
            <person name="Barry K.W."/>
            <person name="Bonito G."/>
            <person name="Buee M."/>
            <person name="Carver A."/>
            <person name="Chen C."/>
            <person name="Cichocki N."/>
            <person name="Clum A."/>
            <person name="Culley D."/>
            <person name="Crous P.W."/>
            <person name="Fauchery L."/>
            <person name="Girlanda M."/>
            <person name="Hayes R.D."/>
            <person name="Keri Z."/>
            <person name="LaButti K."/>
            <person name="Lipzen A."/>
            <person name="Lombard V."/>
            <person name="Magnuson J."/>
            <person name="Maillard F."/>
            <person name="Murat C."/>
            <person name="Nolan M."/>
            <person name="Ohm R.A."/>
            <person name="Pangilinan J."/>
            <person name="Pereira M.F."/>
            <person name="Perotto S."/>
            <person name="Peter M."/>
            <person name="Pfister S."/>
            <person name="Riley R."/>
            <person name="Sitrit Y."/>
            <person name="Stielow J.B."/>
            <person name="Szollosi G."/>
            <person name="Zifcakova L."/>
            <person name="Stursova M."/>
            <person name="Spatafora J.W."/>
            <person name="Tedersoo L."/>
            <person name="Vaario L.M."/>
            <person name="Yamada A."/>
            <person name="Yan M."/>
            <person name="Wang P."/>
            <person name="Xu J."/>
            <person name="Bruns T."/>
            <person name="Baldrian P."/>
            <person name="Vilgalys R."/>
            <person name="Dunand C."/>
            <person name="Henrissat B."/>
            <person name="Grigoriev I.V."/>
            <person name="Hibbett D."/>
            <person name="Nagy L.G."/>
            <person name="Martin F.M."/>
        </authorList>
    </citation>
    <scope>NUCLEOTIDE SEQUENCE</scope>
    <source>
        <strain evidence="1">UP504</strain>
    </source>
</reference>
<sequence>MIPEKGETPVDDFVVSSSSFWIVFVKSMRGRTFRFLFAAKTGTQTDVCIIDRSQNDILLLVQEDNRLELTETVAAFGENSAGRGAAGLPLAEKASRFVIPGIVMVGTSPAFFKIPVTQTLSIHIRHGTYPEEGTSVTYCYPPASCPIRGHRRTERANLMSSMRHANAQQRMIAARYSTTSRKSFARKIIQ</sequence>
<dbReference type="EMBL" id="MU129022">
    <property type="protein sequence ID" value="KAF9510153.1"/>
    <property type="molecule type" value="Genomic_DNA"/>
</dbReference>
<keyword evidence="2" id="KW-1185">Reference proteome</keyword>
<name>A0A9P6AQR5_9AGAM</name>
<evidence type="ECO:0000313" key="2">
    <source>
        <dbReference type="Proteomes" id="UP000886523"/>
    </source>
</evidence>
<dbReference type="Proteomes" id="UP000886523">
    <property type="component" value="Unassembled WGS sequence"/>
</dbReference>
<comment type="caution">
    <text evidence="1">The sequence shown here is derived from an EMBL/GenBank/DDBJ whole genome shotgun (WGS) entry which is preliminary data.</text>
</comment>